<dbReference type="InterPro" id="IPR023828">
    <property type="entry name" value="Peptidase_S8_Ser-AS"/>
</dbReference>
<dbReference type="STRING" id="253628.A0A0D2A959"/>
<evidence type="ECO:0000256" key="6">
    <source>
        <dbReference type="RuleBase" id="RU003355"/>
    </source>
</evidence>
<dbReference type="InterPro" id="IPR023827">
    <property type="entry name" value="Peptidase_S8_Asp-AS"/>
</dbReference>
<evidence type="ECO:0000256" key="7">
    <source>
        <dbReference type="SAM" id="SignalP"/>
    </source>
</evidence>
<dbReference type="InterPro" id="IPR037045">
    <property type="entry name" value="S8pro/Inhibitor_I9_sf"/>
</dbReference>
<proteinExistence type="inferred from homology"/>
<dbReference type="AlphaFoldDB" id="A0A0D2A959"/>
<evidence type="ECO:0000256" key="5">
    <source>
        <dbReference type="PROSITE-ProRule" id="PRU01240"/>
    </source>
</evidence>
<dbReference type="SUPFAM" id="SSF54897">
    <property type="entry name" value="Protease propeptides/inhibitors"/>
    <property type="match status" value="1"/>
</dbReference>
<dbReference type="RefSeq" id="XP_016212949.1">
    <property type="nucleotide sequence ID" value="XM_016359270.1"/>
</dbReference>
<dbReference type="PRINTS" id="PR00723">
    <property type="entry name" value="SUBTILISIN"/>
</dbReference>
<feature type="active site" description="Charge relay system" evidence="5">
    <location>
        <position position="177"/>
    </location>
</feature>
<dbReference type="EMBL" id="KN847546">
    <property type="protein sequence ID" value="KIW03080.1"/>
    <property type="molecule type" value="Genomic_DNA"/>
</dbReference>
<dbReference type="InterPro" id="IPR000209">
    <property type="entry name" value="Peptidase_S8/S53_dom"/>
</dbReference>
<dbReference type="PROSITE" id="PS00138">
    <property type="entry name" value="SUBTILASE_SER"/>
    <property type="match status" value="1"/>
</dbReference>
<dbReference type="SUPFAM" id="SSF52743">
    <property type="entry name" value="Subtilisin-like"/>
    <property type="match status" value="1"/>
</dbReference>
<evidence type="ECO:0000256" key="2">
    <source>
        <dbReference type="ARBA" id="ARBA00022670"/>
    </source>
</evidence>
<dbReference type="GeneID" id="27313698"/>
<evidence type="ECO:0000259" key="8">
    <source>
        <dbReference type="Pfam" id="PF00082"/>
    </source>
</evidence>
<reference evidence="9 10" key="1">
    <citation type="submission" date="2015-01" db="EMBL/GenBank/DDBJ databases">
        <title>The Genome Sequence of Ochroconis gallopava CBS43764.</title>
        <authorList>
            <consortium name="The Broad Institute Genomics Platform"/>
            <person name="Cuomo C."/>
            <person name="de Hoog S."/>
            <person name="Gorbushina A."/>
            <person name="Stielow B."/>
            <person name="Teixiera M."/>
            <person name="Abouelleil A."/>
            <person name="Chapman S.B."/>
            <person name="Priest M."/>
            <person name="Young S.K."/>
            <person name="Wortman J."/>
            <person name="Nusbaum C."/>
            <person name="Birren B."/>
        </authorList>
    </citation>
    <scope>NUCLEOTIDE SEQUENCE [LARGE SCALE GENOMIC DNA]</scope>
    <source>
        <strain evidence="9 10">CBS 43764</strain>
    </source>
</reference>
<keyword evidence="10" id="KW-1185">Reference proteome</keyword>
<dbReference type="HOGENOM" id="CLU_011263_1_4_1"/>
<dbReference type="InParanoid" id="A0A0D2A959"/>
<evidence type="ECO:0000313" key="9">
    <source>
        <dbReference type="EMBL" id="KIW03080.1"/>
    </source>
</evidence>
<keyword evidence="4 5" id="KW-0720">Serine protease</keyword>
<feature type="domain" description="Peptidase S8/S53" evidence="8">
    <location>
        <begin position="136"/>
        <end position="375"/>
    </location>
</feature>
<evidence type="ECO:0000256" key="1">
    <source>
        <dbReference type="ARBA" id="ARBA00011073"/>
    </source>
</evidence>
<sequence length="394" mass="40089">MYFSISPILLLLLVSLVAAENYIVVVKPGNGGAVGGLISSLLGKTVPGLLQFTSGSFAGFKADLTPAQVALLRANSNVQYIEKDGQLRTWGVIHRENHSFKRTVLTQSPSTWGLERISQKTKALAPYQYVYDSTAGAGTCIYIIDSGIYTAHNDFGGRASFVQNFVSYETGDDLSGHGTAVAAAAAGTSYGVAKLAKIFSIKVCNQSGSCDVSAVVAGISAATNNAQSQQCPNGVVINLSLGGPSAGWQSVKDAIIAATQAGVFVVAAAGNDHANMNNYLPASAAGACAVGATDQNDAIWSYSNYGSMMAVFAPGVGIQTAGLGSPSASVTVDGTSMSAPYVAGLGAYLWAKNGKGAGSAPGVALCNTIKTTANANVITGSLGGSPNRLAYNGM</sequence>
<dbReference type="InterPro" id="IPR034193">
    <property type="entry name" value="PCSK9_ProteinaseK-like"/>
</dbReference>
<dbReference type="GO" id="GO:0006508">
    <property type="term" value="P:proteolysis"/>
    <property type="evidence" value="ECO:0007669"/>
    <property type="project" value="UniProtKB-KW"/>
</dbReference>
<feature type="active site" description="Charge relay system" evidence="5">
    <location>
        <position position="145"/>
    </location>
</feature>
<evidence type="ECO:0000313" key="10">
    <source>
        <dbReference type="Proteomes" id="UP000053259"/>
    </source>
</evidence>
<accession>A0A0D2A959</accession>
<feature type="active site" description="Charge relay system" evidence="5">
    <location>
        <position position="336"/>
    </location>
</feature>
<dbReference type="PANTHER" id="PTHR43806">
    <property type="entry name" value="PEPTIDASE S8"/>
    <property type="match status" value="1"/>
</dbReference>
<dbReference type="CDD" id="cd04077">
    <property type="entry name" value="Peptidases_S8_PCSK9_ProteinaseK_like"/>
    <property type="match status" value="1"/>
</dbReference>
<dbReference type="PANTHER" id="PTHR43806:SF58">
    <property type="entry name" value="ALKALINE PROTEASE 1-RELATED"/>
    <property type="match status" value="1"/>
</dbReference>
<organism evidence="9 10">
    <name type="scientific">Verruconis gallopava</name>
    <dbReference type="NCBI Taxonomy" id="253628"/>
    <lineage>
        <taxon>Eukaryota</taxon>
        <taxon>Fungi</taxon>
        <taxon>Dikarya</taxon>
        <taxon>Ascomycota</taxon>
        <taxon>Pezizomycotina</taxon>
        <taxon>Dothideomycetes</taxon>
        <taxon>Pleosporomycetidae</taxon>
        <taxon>Venturiales</taxon>
        <taxon>Sympoventuriaceae</taxon>
        <taxon>Verruconis</taxon>
    </lineage>
</organism>
<dbReference type="OrthoDB" id="206201at2759"/>
<evidence type="ECO:0000256" key="3">
    <source>
        <dbReference type="ARBA" id="ARBA00022801"/>
    </source>
</evidence>
<keyword evidence="3 5" id="KW-0378">Hydrolase</keyword>
<dbReference type="GO" id="GO:0004252">
    <property type="term" value="F:serine-type endopeptidase activity"/>
    <property type="evidence" value="ECO:0007669"/>
    <property type="project" value="UniProtKB-UniRule"/>
</dbReference>
<keyword evidence="2 5" id="KW-0645">Protease</keyword>
<evidence type="ECO:0000256" key="4">
    <source>
        <dbReference type="ARBA" id="ARBA00022825"/>
    </source>
</evidence>
<dbReference type="Proteomes" id="UP000053259">
    <property type="component" value="Unassembled WGS sequence"/>
</dbReference>
<gene>
    <name evidence="9" type="ORF">PV09_05725</name>
</gene>
<feature type="chain" id="PRO_5002253441" description="Peptidase S8/S53 domain-containing protein" evidence="7">
    <location>
        <begin position="20"/>
        <end position="394"/>
    </location>
</feature>
<dbReference type="InterPro" id="IPR015500">
    <property type="entry name" value="Peptidase_S8_subtilisin-rel"/>
</dbReference>
<comment type="similarity">
    <text evidence="1 5 6">Belongs to the peptidase S8 family.</text>
</comment>
<protein>
    <recommendedName>
        <fullName evidence="8">Peptidase S8/S53 domain-containing protein</fullName>
    </recommendedName>
</protein>
<dbReference type="Gene3D" id="3.30.70.80">
    <property type="entry name" value="Peptidase S8 propeptide/proteinase inhibitor I9"/>
    <property type="match status" value="1"/>
</dbReference>
<dbReference type="PROSITE" id="PS51892">
    <property type="entry name" value="SUBTILASE"/>
    <property type="match status" value="1"/>
</dbReference>
<keyword evidence="7" id="KW-0732">Signal</keyword>
<feature type="signal peptide" evidence="7">
    <location>
        <begin position="1"/>
        <end position="19"/>
    </location>
</feature>
<dbReference type="InterPro" id="IPR036852">
    <property type="entry name" value="Peptidase_S8/S53_dom_sf"/>
</dbReference>
<name>A0A0D2A959_9PEZI</name>
<dbReference type="Gene3D" id="3.40.50.200">
    <property type="entry name" value="Peptidase S8/S53 domain"/>
    <property type="match status" value="1"/>
</dbReference>
<dbReference type="Pfam" id="PF00082">
    <property type="entry name" value="Peptidase_S8"/>
    <property type="match status" value="1"/>
</dbReference>
<dbReference type="InterPro" id="IPR050131">
    <property type="entry name" value="Peptidase_S8_subtilisin-like"/>
</dbReference>
<dbReference type="VEuPathDB" id="FungiDB:PV09_05725"/>
<dbReference type="PROSITE" id="PS00136">
    <property type="entry name" value="SUBTILASE_ASP"/>
    <property type="match status" value="1"/>
</dbReference>